<dbReference type="PANTHER" id="PTHR34197:SF2">
    <property type="entry name" value="OS04G0591300 PROTEIN"/>
    <property type="match status" value="1"/>
</dbReference>
<evidence type="ECO:0000313" key="1">
    <source>
        <dbReference type="EMBL" id="GAV68364.1"/>
    </source>
</evidence>
<dbReference type="InParanoid" id="A0A1Q3BKH7"/>
<organism evidence="1 2">
    <name type="scientific">Cephalotus follicularis</name>
    <name type="common">Albany pitcher plant</name>
    <dbReference type="NCBI Taxonomy" id="3775"/>
    <lineage>
        <taxon>Eukaryota</taxon>
        <taxon>Viridiplantae</taxon>
        <taxon>Streptophyta</taxon>
        <taxon>Embryophyta</taxon>
        <taxon>Tracheophyta</taxon>
        <taxon>Spermatophyta</taxon>
        <taxon>Magnoliopsida</taxon>
        <taxon>eudicotyledons</taxon>
        <taxon>Gunneridae</taxon>
        <taxon>Pentapetalae</taxon>
        <taxon>rosids</taxon>
        <taxon>fabids</taxon>
        <taxon>Oxalidales</taxon>
        <taxon>Cephalotaceae</taxon>
        <taxon>Cephalotus</taxon>
    </lineage>
</organism>
<gene>
    <name evidence="1" type="ORF">CFOL_v3_11867</name>
</gene>
<proteinExistence type="predicted"/>
<dbReference type="FunCoup" id="A0A1Q3BKH7">
    <property type="interactions" value="13"/>
</dbReference>
<dbReference type="OrthoDB" id="691764at2759"/>
<sequence length="216" mass="23770">MAAYQEEEEVWKCPKHPSKRRRSGICPVCLRERLSSLCPDCAHARPCACIATTSSSSSSASSISRFSVAGGQFSFGVGSVDRVSNLIDREPSFRRSTSAAIPFLRSKSKFCVETRSLPGVGGAIRVSPGVDGKRTSFWSFSWGFKSKRRDGSGEVEEKMEMRKSRSVAVTSAEVGGDVRYTPAKGRGWHFPSPIKVFRQSRISKAVLHQRSPLYRG</sequence>
<keyword evidence="2" id="KW-1185">Reference proteome</keyword>
<dbReference type="Proteomes" id="UP000187406">
    <property type="component" value="Unassembled WGS sequence"/>
</dbReference>
<name>A0A1Q3BKH7_CEPFO</name>
<accession>A0A1Q3BKH7</accession>
<evidence type="ECO:0000313" key="2">
    <source>
        <dbReference type="Proteomes" id="UP000187406"/>
    </source>
</evidence>
<comment type="caution">
    <text evidence="1">The sequence shown here is derived from an EMBL/GenBank/DDBJ whole genome shotgun (WGS) entry which is preliminary data.</text>
</comment>
<dbReference type="PANTHER" id="PTHR34197">
    <property type="entry name" value="OS04G0591300 PROTEIN"/>
    <property type="match status" value="1"/>
</dbReference>
<reference evidence="2" key="1">
    <citation type="submission" date="2016-04" db="EMBL/GenBank/DDBJ databases">
        <title>Cephalotus genome sequencing.</title>
        <authorList>
            <person name="Fukushima K."/>
            <person name="Hasebe M."/>
            <person name="Fang X."/>
        </authorList>
    </citation>
    <scope>NUCLEOTIDE SEQUENCE [LARGE SCALE GENOMIC DNA]</scope>
    <source>
        <strain evidence="2">cv. St1</strain>
    </source>
</reference>
<dbReference type="EMBL" id="BDDD01000629">
    <property type="protein sequence ID" value="GAV68364.1"/>
    <property type="molecule type" value="Genomic_DNA"/>
</dbReference>
<dbReference type="AlphaFoldDB" id="A0A1Q3BKH7"/>
<protein>
    <submittedName>
        <fullName evidence="1">DUF740 domain-containing protein</fullName>
    </submittedName>
</protein>
<dbReference type="STRING" id="3775.A0A1Q3BKH7"/>